<feature type="region of interest" description="Disordered" evidence="1">
    <location>
        <begin position="1"/>
        <end position="26"/>
    </location>
</feature>
<organism evidence="2 3">
    <name type="scientific">Exophiala xenobiotica</name>
    <dbReference type="NCBI Taxonomy" id="348802"/>
    <lineage>
        <taxon>Eukaryota</taxon>
        <taxon>Fungi</taxon>
        <taxon>Dikarya</taxon>
        <taxon>Ascomycota</taxon>
        <taxon>Pezizomycotina</taxon>
        <taxon>Eurotiomycetes</taxon>
        <taxon>Chaetothyriomycetidae</taxon>
        <taxon>Chaetothyriales</taxon>
        <taxon>Herpotrichiellaceae</taxon>
        <taxon>Exophiala</taxon>
    </lineage>
</organism>
<name>A0A0D2D9F4_9EURO</name>
<reference evidence="2 3" key="1">
    <citation type="submission" date="2015-01" db="EMBL/GenBank/DDBJ databases">
        <title>The Genome Sequence of Exophiala xenobiotica CBS118157.</title>
        <authorList>
            <consortium name="The Broad Institute Genomics Platform"/>
            <person name="Cuomo C."/>
            <person name="de Hoog S."/>
            <person name="Gorbushina A."/>
            <person name="Stielow B."/>
            <person name="Teixiera M."/>
            <person name="Abouelleil A."/>
            <person name="Chapman S.B."/>
            <person name="Priest M."/>
            <person name="Young S.K."/>
            <person name="Wortman J."/>
            <person name="Nusbaum C."/>
            <person name="Birren B."/>
        </authorList>
    </citation>
    <scope>NUCLEOTIDE SEQUENCE [LARGE SCALE GENOMIC DNA]</scope>
    <source>
        <strain evidence="2 3">CBS 118157</strain>
    </source>
</reference>
<feature type="compositionally biased region" description="Basic and acidic residues" evidence="1">
    <location>
        <begin position="389"/>
        <end position="404"/>
    </location>
</feature>
<dbReference type="GeneID" id="25325323"/>
<dbReference type="HOGENOM" id="CLU_058657_0_0_1"/>
<gene>
    <name evidence="2" type="ORF">PV05_03415</name>
</gene>
<evidence type="ECO:0000256" key="1">
    <source>
        <dbReference type="SAM" id="MobiDB-lite"/>
    </source>
</evidence>
<dbReference type="AlphaFoldDB" id="A0A0D2D9F4"/>
<accession>A0A0D2D9F4</accession>
<proteinExistence type="predicted"/>
<keyword evidence="3" id="KW-1185">Reference proteome</keyword>
<feature type="region of interest" description="Disordered" evidence="1">
    <location>
        <begin position="370"/>
        <end position="412"/>
    </location>
</feature>
<feature type="compositionally biased region" description="Basic and acidic residues" evidence="1">
    <location>
        <begin position="370"/>
        <end position="379"/>
    </location>
</feature>
<evidence type="ECO:0000313" key="3">
    <source>
        <dbReference type="Proteomes" id="UP000054342"/>
    </source>
</evidence>
<protein>
    <submittedName>
        <fullName evidence="2">Uncharacterized protein</fullName>
    </submittedName>
</protein>
<sequence>MSRSEVPFISHQPSDRSGTKRSGCAIDHALPPRLTTQNHFNVPPNGVMNPQRQTYPSLQDIAPPPDEDADCAHKPPAEFLTDFKDAYARLSIDEQTEFRLCAECWDRITCEEDFEIWTEAQNVKIEYVYSKSLLRIFAMPSDIHQWMAQSLGDWTKDVLRTDFGGEVLKRFRIIQEKTVALSSGTRYQSDASWGWTYMSLDAPFTRRWTTLLEVAFSHEEDDLHDKIKDYFEGYEDVQRVLAIIIRETPAYRAPNGLPSQTADTFVRSKLIIDPQTSKCSYDGQTFVGEMQIMWQVWDRNPNHTAEMTSCTAINPKIAEGQTLPTVLIPQDILPGGAEVFLRHTNDVGLFLDWDDVLLETVQIRREEAMQKKVNEEGRLSQEASQAQEIGREQAESVKERDLRAERRRQKKN</sequence>
<dbReference type="RefSeq" id="XP_013319506.1">
    <property type="nucleotide sequence ID" value="XM_013464052.1"/>
</dbReference>
<evidence type="ECO:0000313" key="2">
    <source>
        <dbReference type="EMBL" id="KIW58922.1"/>
    </source>
</evidence>
<dbReference type="EMBL" id="KN847318">
    <property type="protein sequence ID" value="KIW58922.1"/>
    <property type="molecule type" value="Genomic_DNA"/>
</dbReference>
<dbReference type="Proteomes" id="UP000054342">
    <property type="component" value="Unassembled WGS sequence"/>
</dbReference>